<name>A0A2L0EU05_SORCE</name>
<evidence type="ECO:0000313" key="4">
    <source>
        <dbReference type="Proteomes" id="UP000238348"/>
    </source>
</evidence>
<feature type="region of interest" description="Disordered" evidence="1">
    <location>
        <begin position="273"/>
        <end position="292"/>
    </location>
</feature>
<dbReference type="InterPro" id="IPR051699">
    <property type="entry name" value="Rpn/YhgA-like_nuclease"/>
</dbReference>
<gene>
    <name evidence="3" type="primary">isftu1</name>
    <name evidence="3" type="ORF">SOCE26_041930</name>
</gene>
<evidence type="ECO:0000256" key="1">
    <source>
        <dbReference type="SAM" id="MobiDB-lite"/>
    </source>
</evidence>
<organism evidence="3 4">
    <name type="scientific">Sorangium cellulosum</name>
    <name type="common">Polyangium cellulosum</name>
    <dbReference type="NCBI Taxonomy" id="56"/>
    <lineage>
        <taxon>Bacteria</taxon>
        <taxon>Pseudomonadati</taxon>
        <taxon>Myxococcota</taxon>
        <taxon>Polyangia</taxon>
        <taxon>Polyangiales</taxon>
        <taxon>Polyangiaceae</taxon>
        <taxon>Sorangium</taxon>
    </lineage>
</organism>
<feature type="domain" description="Transposase (putative) YhgA-like" evidence="2">
    <location>
        <begin position="12"/>
        <end position="185"/>
    </location>
</feature>
<dbReference type="GO" id="GO:0006310">
    <property type="term" value="P:DNA recombination"/>
    <property type="evidence" value="ECO:0007669"/>
    <property type="project" value="TreeGrafter"/>
</dbReference>
<dbReference type="RefSeq" id="WP_104981521.1">
    <property type="nucleotide sequence ID" value="NZ_CP012673.1"/>
</dbReference>
<dbReference type="AlphaFoldDB" id="A0A2L0EU05"/>
<dbReference type="EMBL" id="CP012673">
    <property type="protein sequence ID" value="AUX42759.1"/>
    <property type="molecule type" value="Genomic_DNA"/>
</dbReference>
<dbReference type="OrthoDB" id="9813385at2"/>
<dbReference type="Pfam" id="PF04754">
    <property type="entry name" value="Transposase_31"/>
    <property type="match status" value="1"/>
</dbReference>
<sequence length="369" mass="40507">MSKSPRRRALTSPHDALFKWTFSQREHAVGLLKAALPPPVVAAVRWGTLRVEKGSFVDRALRSRHGDLVLSARMGKGRVYFYTLVEQQREVEPLMVFRMGLYMMRLWEQLVRDQPGLKQLPPVLPLLIHHSDTGWTTARAFQAIVGGEGPERAALVPHIPHFELRLVDVSGGRAEDLVEQALTALGKVALWCLSVAGDDARLEREIGRVAVALDEVLRSPSGLAALEALLRYLWATHARYSAQQLGKILEKAAGPRAQEAIVTVLDEIERRGERRGRAQGRAQGRTQGLAQGRAEGRAQTLLELLTARFGAVSAEVSARILGADEAALVSWTARVLTASTPEDVLGDGHADEGAAPPRRLAARKRARRT</sequence>
<feature type="compositionally biased region" description="Low complexity" evidence="1">
    <location>
        <begin position="279"/>
        <end position="292"/>
    </location>
</feature>
<feature type="compositionally biased region" description="Basic residues" evidence="1">
    <location>
        <begin position="360"/>
        <end position="369"/>
    </location>
</feature>
<dbReference type="PANTHER" id="PTHR34611:SF2">
    <property type="entry name" value="INACTIVE RECOMBINATION-PROMOTING NUCLEASE-LIKE PROTEIN RPNE-RELATED"/>
    <property type="match status" value="1"/>
</dbReference>
<accession>A0A2L0EU05</accession>
<reference evidence="3 4" key="1">
    <citation type="submission" date="2015-09" db="EMBL/GenBank/DDBJ databases">
        <title>Sorangium comparison.</title>
        <authorList>
            <person name="Zaburannyi N."/>
            <person name="Bunk B."/>
            <person name="Overmann J."/>
            <person name="Mueller R."/>
        </authorList>
    </citation>
    <scope>NUCLEOTIDE SEQUENCE [LARGE SCALE GENOMIC DNA]</scope>
    <source>
        <strain evidence="3 4">So ce26</strain>
    </source>
</reference>
<dbReference type="PANTHER" id="PTHR34611">
    <property type="match status" value="1"/>
</dbReference>
<dbReference type="Proteomes" id="UP000238348">
    <property type="component" value="Chromosome"/>
</dbReference>
<dbReference type="GO" id="GO:1990238">
    <property type="term" value="F:double-stranded DNA endonuclease activity"/>
    <property type="evidence" value="ECO:0007669"/>
    <property type="project" value="TreeGrafter"/>
</dbReference>
<evidence type="ECO:0000313" key="3">
    <source>
        <dbReference type="EMBL" id="AUX42759.1"/>
    </source>
</evidence>
<protein>
    <submittedName>
        <fullName evidence="3">Transposase</fullName>
    </submittedName>
</protein>
<proteinExistence type="predicted"/>
<evidence type="ECO:0000259" key="2">
    <source>
        <dbReference type="Pfam" id="PF04754"/>
    </source>
</evidence>
<dbReference type="InterPro" id="IPR006842">
    <property type="entry name" value="Transposase_31"/>
</dbReference>
<feature type="region of interest" description="Disordered" evidence="1">
    <location>
        <begin position="342"/>
        <end position="369"/>
    </location>
</feature>